<keyword evidence="2" id="KW-0479">Metal-binding</keyword>
<protein>
    <submittedName>
        <fullName evidence="6">GFA family protein</fullName>
    </submittedName>
</protein>
<keyword evidence="3" id="KW-0862">Zinc</keyword>
<sequence>MTVKANGSCLCKAVTFSFNIKNKHFDACHCAICRTWGGGPALTVESDGGIEFKGSEFLSTYSSSEWAERGFCSKCGSNLFYRLKDPSHNFCNFNLGTIDNHENFEFVAQIFVDAKPGNYDFANKTSMLTEQEVLAAFGFDNNKLN</sequence>
<keyword evidence="7" id="KW-1185">Reference proteome</keyword>
<dbReference type="EMBL" id="JAVRHX010000003">
    <property type="protein sequence ID" value="MDT0595751.1"/>
    <property type="molecule type" value="Genomic_DNA"/>
</dbReference>
<reference evidence="6 7" key="1">
    <citation type="submission" date="2023-09" db="EMBL/GenBank/DDBJ databases">
        <authorList>
            <person name="Rey-Velasco X."/>
        </authorList>
    </citation>
    <scope>NUCLEOTIDE SEQUENCE [LARGE SCALE GENOMIC DNA]</scope>
    <source>
        <strain evidence="6 7">P117</strain>
    </source>
</reference>
<dbReference type="PROSITE" id="PS51891">
    <property type="entry name" value="CENP_V_GFA"/>
    <property type="match status" value="1"/>
</dbReference>
<organism evidence="6 7">
    <name type="scientific">Glaciecola petra</name>
    <dbReference type="NCBI Taxonomy" id="3075602"/>
    <lineage>
        <taxon>Bacteria</taxon>
        <taxon>Pseudomonadati</taxon>
        <taxon>Pseudomonadota</taxon>
        <taxon>Gammaproteobacteria</taxon>
        <taxon>Alteromonadales</taxon>
        <taxon>Alteromonadaceae</taxon>
        <taxon>Glaciecola</taxon>
    </lineage>
</organism>
<name>A0ABU2ZU16_9ALTE</name>
<evidence type="ECO:0000259" key="5">
    <source>
        <dbReference type="PROSITE" id="PS51891"/>
    </source>
</evidence>
<evidence type="ECO:0000313" key="6">
    <source>
        <dbReference type="EMBL" id="MDT0595751.1"/>
    </source>
</evidence>
<feature type="domain" description="CENP-V/GFA" evidence="5">
    <location>
        <begin position="5"/>
        <end position="120"/>
    </location>
</feature>
<dbReference type="InterPro" id="IPR011057">
    <property type="entry name" value="Mss4-like_sf"/>
</dbReference>
<keyword evidence="4" id="KW-0456">Lyase</keyword>
<accession>A0ABU2ZU16</accession>
<dbReference type="Proteomes" id="UP001253545">
    <property type="component" value="Unassembled WGS sequence"/>
</dbReference>
<evidence type="ECO:0000313" key="7">
    <source>
        <dbReference type="Proteomes" id="UP001253545"/>
    </source>
</evidence>
<comment type="similarity">
    <text evidence="1">Belongs to the Gfa family.</text>
</comment>
<dbReference type="Gene3D" id="3.90.1590.10">
    <property type="entry name" value="glutathione-dependent formaldehyde- activating enzyme (gfa)"/>
    <property type="match status" value="1"/>
</dbReference>
<evidence type="ECO:0000256" key="1">
    <source>
        <dbReference type="ARBA" id="ARBA00005495"/>
    </source>
</evidence>
<dbReference type="PANTHER" id="PTHR33337:SF40">
    <property type="entry name" value="CENP-V_GFA DOMAIN-CONTAINING PROTEIN-RELATED"/>
    <property type="match status" value="1"/>
</dbReference>
<dbReference type="Pfam" id="PF04828">
    <property type="entry name" value="GFA"/>
    <property type="match status" value="1"/>
</dbReference>
<evidence type="ECO:0000256" key="3">
    <source>
        <dbReference type="ARBA" id="ARBA00022833"/>
    </source>
</evidence>
<dbReference type="RefSeq" id="WP_311369267.1">
    <property type="nucleotide sequence ID" value="NZ_JAVRHX010000003.1"/>
</dbReference>
<gene>
    <name evidence="6" type="ORF">RM552_12905</name>
</gene>
<proteinExistence type="inferred from homology"/>
<dbReference type="PANTHER" id="PTHR33337">
    <property type="entry name" value="GFA DOMAIN-CONTAINING PROTEIN"/>
    <property type="match status" value="1"/>
</dbReference>
<evidence type="ECO:0000256" key="4">
    <source>
        <dbReference type="ARBA" id="ARBA00023239"/>
    </source>
</evidence>
<dbReference type="InterPro" id="IPR006913">
    <property type="entry name" value="CENP-V/GFA"/>
</dbReference>
<dbReference type="SUPFAM" id="SSF51316">
    <property type="entry name" value="Mss4-like"/>
    <property type="match status" value="1"/>
</dbReference>
<evidence type="ECO:0000256" key="2">
    <source>
        <dbReference type="ARBA" id="ARBA00022723"/>
    </source>
</evidence>
<comment type="caution">
    <text evidence="6">The sequence shown here is derived from an EMBL/GenBank/DDBJ whole genome shotgun (WGS) entry which is preliminary data.</text>
</comment>